<dbReference type="PaxDb" id="589924-Ferp_0996"/>
<dbReference type="OrthoDB" id="6371at2157"/>
<protein>
    <submittedName>
        <fullName evidence="2">Pyridoxal-5'-phosphate-dependent protein beta subunit</fullName>
    </submittedName>
</protein>
<sequence>MYVLSCYNCGETFKDWGFAFQCPHGCDSLVYTKYSEKFSPKGEGLRRYSFWMPFEVDGDLPVLVKSEEFSEIADAEVFFVVHAYWPEMGVRLKTCSFKEVEALSSLRYSENFAEAITLASVGNTANAFIEHAKNFDLKVYLFVPEKVFEDLFEIERSENVTVVKVKGSYDDAQRFARIFSENRECKFEGGGRNFARRDALATSCYVYFEKFREMPDYYIQPIGSGTGVIAFYEGYKRVSKEFNVKKPKIVVVQNEPFTPVVDAWKKRSREINSYEDPLDKLYAKVLSNRNPLYSVKGGLYDILSDTDGEAIGISEAEAKKAGKIFKKEFGITLHPAAEVGLASLEKINVRGKILVNVTGAGLDRLKRDYKLRRVKEDFVVSSEEDLEMIE</sequence>
<gene>
    <name evidence="2" type="ordered locus">Ferp_0996</name>
</gene>
<dbReference type="HOGENOM" id="CLU_666687_0_0_2"/>
<reference evidence="3" key="1">
    <citation type="submission" date="2010-02" db="EMBL/GenBank/DDBJ databases">
        <title>Complete sequence of Ferroglobus placidus DSM 10642.</title>
        <authorList>
            <consortium name="US DOE Joint Genome Institute"/>
            <person name="Lucas S."/>
            <person name="Copeland A."/>
            <person name="Lapidus A."/>
            <person name="Cheng J.-F."/>
            <person name="Bruce D."/>
            <person name="Goodwin L."/>
            <person name="Pitluck S."/>
            <person name="Saunders E."/>
            <person name="Brettin T."/>
            <person name="Detter J.C."/>
            <person name="Han C."/>
            <person name="Tapia R."/>
            <person name="Larimer F."/>
            <person name="Land M."/>
            <person name="Hauser L."/>
            <person name="Kyrpides N."/>
            <person name="Ivanova N."/>
            <person name="Holmes D."/>
            <person name="Lovley D."/>
            <person name="Kyrpides N."/>
            <person name="Anderson I.J."/>
            <person name="Woyke T."/>
        </authorList>
    </citation>
    <scope>NUCLEOTIDE SEQUENCE [LARGE SCALE GENOMIC DNA]</scope>
    <source>
        <strain evidence="3">DSM 10642 / AEDII12DO</strain>
    </source>
</reference>
<evidence type="ECO:0000259" key="1">
    <source>
        <dbReference type="Pfam" id="PF00291"/>
    </source>
</evidence>
<dbReference type="eggNOG" id="arCOG01434">
    <property type="taxonomic scope" value="Archaea"/>
</dbReference>
<evidence type="ECO:0000313" key="3">
    <source>
        <dbReference type="Proteomes" id="UP000002613"/>
    </source>
</evidence>
<keyword evidence="3" id="KW-1185">Reference proteome</keyword>
<name>D3RXE5_FERPA</name>
<reference evidence="2 3" key="2">
    <citation type="journal article" date="2011" name="Stand. Genomic Sci.">
        <title>Complete genome sequence of Ferroglobus placidus AEDII12DO.</title>
        <authorList>
            <person name="Anderson I."/>
            <person name="Risso C."/>
            <person name="Holmes D."/>
            <person name="Lucas S."/>
            <person name="Copeland A."/>
            <person name="Lapidus A."/>
            <person name="Cheng J.F."/>
            <person name="Bruce D."/>
            <person name="Goodwin L."/>
            <person name="Pitluck S."/>
            <person name="Saunders E."/>
            <person name="Brettin T."/>
            <person name="Detter J.C."/>
            <person name="Han C."/>
            <person name="Tapia R."/>
            <person name="Larimer F."/>
            <person name="Land M."/>
            <person name="Hauser L."/>
            <person name="Woyke T."/>
            <person name="Lovley D."/>
            <person name="Kyrpides N."/>
            <person name="Ivanova N."/>
        </authorList>
    </citation>
    <scope>NUCLEOTIDE SEQUENCE [LARGE SCALE GENOMIC DNA]</scope>
    <source>
        <strain evidence="3">DSM 10642 / AEDII12DO</strain>
    </source>
</reference>
<dbReference type="GeneID" id="8778506"/>
<dbReference type="Proteomes" id="UP000002613">
    <property type="component" value="Chromosome"/>
</dbReference>
<feature type="domain" description="Tryptophan synthase beta chain-like PALP" evidence="1">
    <location>
        <begin position="93"/>
        <end position="359"/>
    </location>
</feature>
<dbReference type="Gene3D" id="3.40.50.1100">
    <property type="match status" value="2"/>
</dbReference>
<dbReference type="Pfam" id="PF00291">
    <property type="entry name" value="PALP"/>
    <property type="match status" value="1"/>
</dbReference>
<dbReference type="InterPro" id="IPR001926">
    <property type="entry name" value="TrpB-like_PALP"/>
</dbReference>
<dbReference type="RefSeq" id="WP_012965501.1">
    <property type="nucleotide sequence ID" value="NC_013849.1"/>
</dbReference>
<dbReference type="AlphaFoldDB" id="D3RXE5"/>
<dbReference type="KEGG" id="fpl:Ferp_0996"/>
<organism evidence="2 3">
    <name type="scientific">Ferroglobus placidus (strain DSM 10642 / AEDII12DO)</name>
    <dbReference type="NCBI Taxonomy" id="589924"/>
    <lineage>
        <taxon>Archaea</taxon>
        <taxon>Methanobacteriati</taxon>
        <taxon>Methanobacteriota</taxon>
        <taxon>Archaeoglobi</taxon>
        <taxon>Archaeoglobales</taxon>
        <taxon>Archaeoglobaceae</taxon>
        <taxon>Ferroglobus</taxon>
    </lineage>
</organism>
<accession>D3RXE5</accession>
<proteinExistence type="predicted"/>
<evidence type="ECO:0000313" key="2">
    <source>
        <dbReference type="EMBL" id="ADC65158.1"/>
    </source>
</evidence>
<dbReference type="SUPFAM" id="SSF53686">
    <property type="entry name" value="Tryptophan synthase beta subunit-like PLP-dependent enzymes"/>
    <property type="match status" value="1"/>
</dbReference>
<dbReference type="EMBL" id="CP001899">
    <property type="protein sequence ID" value="ADC65158.1"/>
    <property type="molecule type" value="Genomic_DNA"/>
</dbReference>
<dbReference type="InterPro" id="IPR036052">
    <property type="entry name" value="TrpB-like_PALP_sf"/>
</dbReference>
<dbReference type="STRING" id="589924.Ferp_0996"/>